<comment type="subunit">
    <text evidence="8">Homodimer, forms a heterotetramer with a Cas2 homodimer.</text>
</comment>
<accession>A0A833IL25</accession>
<comment type="function">
    <text evidence="8">CRISPR (clustered regularly interspaced short palindromic repeat), is an adaptive immune system that provides protection against mobile genetic elements (viruses, transposable elements and conjugative plasmids). CRISPR clusters contain spacers, sequences complementary to antecedent mobile elements, and target invading nucleic acids. CRISPR clusters are transcribed and processed into CRISPR RNA (crRNA). Acts as a dsDNA endonuclease. Involved in the integration of spacer DNA into the CRISPR cassette.</text>
</comment>
<dbReference type="Pfam" id="PF01867">
    <property type="entry name" value="Cas_Cas1"/>
    <property type="match status" value="2"/>
</dbReference>
<evidence type="ECO:0000256" key="7">
    <source>
        <dbReference type="ARBA" id="ARBA00023125"/>
    </source>
</evidence>
<keyword evidence="1 8" id="KW-0540">Nuclease</keyword>
<sequence length="297" mass="32812">MSDFTPADLPRVAERIPYLYLEQCVIKRMNNALVAADENGETQLPIATIAVLMLGPGTTITHDAVVLASDTGAIIVWAGEQGVRHYCSGSALTGSTRLLEQQARLVSNERSRLMVARRMYAMRFPGEDLSHTTMRQLLGMEGTRVAALYTAEAKRNDIQWHGRKWDDRGGAVNIALSTANSCLYGVVHAAITALGCSPALGFVHCHNRRSFLFDIADLYKAEYSIPLAFRLHACTPSLVDGIARRRMRDMMQDGRLLERCVHDVSTLLSEEPDNEDTCSVWTGGQRYGKAGRLWAPS</sequence>
<dbReference type="GO" id="GO:0043571">
    <property type="term" value="P:maintenance of CRISPR repeat elements"/>
    <property type="evidence" value="ECO:0007669"/>
    <property type="project" value="UniProtKB-UniRule"/>
</dbReference>
<dbReference type="EMBL" id="WDRM01000013">
    <property type="protein sequence ID" value="KAB7337422.1"/>
    <property type="molecule type" value="Genomic_DNA"/>
</dbReference>
<dbReference type="InterPro" id="IPR042206">
    <property type="entry name" value="CRISPR-assoc_Cas1_C"/>
</dbReference>
<evidence type="ECO:0000256" key="2">
    <source>
        <dbReference type="ARBA" id="ARBA00022723"/>
    </source>
</evidence>
<dbReference type="EMBL" id="WDRC01000015">
    <property type="protein sequence ID" value="KAB7358656.1"/>
    <property type="molecule type" value="Genomic_DNA"/>
</dbReference>
<comment type="cofactor">
    <cofactor evidence="8">
        <name>Mg(2+)</name>
        <dbReference type="ChEBI" id="CHEBI:18420"/>
    </cofactor>
    <cofactor evidence="8">
        <name>Mn(2+)</name>
        <dbReference type="ChEBI" id="CHEBI:29035"/>
    </cofactor>
</comment>
<keyword evidence="2 8" id="KW-0479">Metal-binding</keyword>
<dbReference type="NCBIfam" id="TIGR03638">
    <property type="entry name" value="cas1_ECOLI"/>
    <property type="match status" value="1"/>
</dbReference>
<evidence type="ECO:0000256" key="4">
    <source>
        <dbReference type="ARBA" id="ARBA00022801"/>
    </source>
</evidence>
<reference evidence="11 12" key="1">
    <citation type="journal article" date="2019" name="Nat. Med.">
        <title>A library of human gut bacterial isolates paired with longitudinal multiomics data enables mechanistic microbiome research.</title>
        <authorList>
            <person name="Poyet M."/>
            <person name="Groussin M."/>
            <person name="Gibbons S.M."/>
            <person name="Avila-Pacheco J."/>
            <person name="Jiang X."/>
            <person name="Kearney S.M."/>
            <person name="Perrotta A.R."/>
            <person name="Berdy B."/>
            <person name="Zhao S."/>
            <person name="Lieberman T.D."/>
            <person name="Swanson P.K."/>
            <person name="Smith M."/>
            <person name="Roesemann S."/>
            <person name="Alexander J.E."/>
            <person name="Rich S.A."/>
            <person name="Livny J."/>
            <person name="Vlamakis H."/>
            <person name="Clish C."/>
            <person name="Bullock K."/>
            <person name="Deik A."/>
            <person name="Scott J."/>
            <person name="Pierce K.A."/>
            <person name="Xavier R.J."/>
            <person name="Alm E.J."/>
        </authorList>
    </citation>
    <scope>NUCLEOTIDE SEQUENCE [LARGE SCALE GENOMIC DNA]</scope>
    <source>
        <strain evidence="10 12">BIOML-A55</strain>
        <strain evidence="9 11">BIOML-A65</strain>
    </source>
</reference>
<dbReference type="HAMAP" id="MF_01470">
    <property type="entry name" value="Cas1"/>
    <property type="match status" value="1"/>
</dbReference>
<dbReference type="Proteomes" id="UP000460881">
    <property type="component" value="Unassembled WGS sequence"/>
</dbReference>
<keyword evidence="8" id="KW-0464">Manganese</keyword>
<evidence type="ECO:0000256" key="8">
    <source>
        <dbReference type="HAMAP-Rule" id="MF_01470"/>
    </source>
</evidence>
<dbReference type="GO" id="GO:0046872">
    <property type="term" value="F:metal ion binding"/>
    <property type="evidence" value="ECO:0007669"/>
    <property type="project" value="UniProtKB-UniRule"/>
</dbReference>
<feature type="binding site" evidence="8">
    <location>
        <position position="141"/>
    </location>
    <ligand>
        <name>Mn(2+)</name>
        <dbReference type="ChEBI" id="CHEBI:29035"/>
    </ligand>
</feature>
<dbReference type="GO" id="GO:0004520">
    <property type="term" value="F:DNA endonuclease activity"/>
    <property type="evidence" value="ECO:0007669"/>
    <property type="project" value="InterPro"/>
</dbReference>
<evidence type="ECO:0000256" key="3">
    <source>
        <dbReference type="ARBA" id="ARBA00022759"/>
    </source>
</evidence>
<evidence type="ECO:0000313" key="12">
    <source>
        <dbReference type="Proteomes" id="UP000460881"/>
    </source>
</evidence>
<name>A0A833IL25_BIFLN</name>
<comment type="caution">
    <text evidence="9">The sequence shown here is derived from an EMBL/GenBank/DDBJ whole genome shotgun (WGS) entry which is preliminary data.</text>
</comment>
<keyword evidence="4 8" id="KW-0378">Hydrolase</keyword>
<dbReference type="Gene3D" id="1.20.120.920">
    <property type="entry name" value="CRISPR-associated endonuclease Cas1, C-terminal domain"/>
    <property type="match status" value="1"/>
</dbReference>
<evidence type="ECO:0000313" key="10">
    <source>
        <dbReference type="EMBL" id="KAB7358656.1"/>
    </source>
</evidence>
<dbReference type="PANTHER" id="PTHR34353:SF3">
    <property type="entry name" value="CRISPR-ASSOCIATED ENDONUCLEASE CAS1"/>
    <property type="match status" value="1"/>
</dbReference>
<dbReference type="InterPro" id="IPR050646">
    <property type="entry name" value="Cas1"/>
</dbReference>
<gene>
    <name evidence="9" type="primary">cas1e</name>
    <name evidence="8" type="synonym">cas1</name>
    <name evidence="10" type="ORF">GBB63_06870</name>
    <name evidence="9" type="ORF">GBB73_06505</name>
</gene>
<dbReference type="InterPro" id="IPR002729">
    <property type="entry name" value="CRISPR-assoc_Cas1"/>
</dbReference>
<keyword evidence="5 8" id="KW-0460">Magnesium</keyword>
<dbReference type="AlphaFoldDB" id="A0A833IL25"/>
<feature type="binding site" evidence="8">
    <location>
        <position position="217"/>
    </location>
    <ligand>
        <name>Mn(2+)</name>
        <dbReference type="ChEBI" id="CHEBI:29035"/>
    </ligand>
</feature>
<protein>
    <recommendedName>
        <fullName evidence="8">CRISPR-associated endonuclease Cas1</fullName>
        <ecNumber evidence="8">3.1.-.-</ecNumber>
    </recommendedName>
</protein>
<organism evidence="9 11">
    <name type="scientific">Bifidobacterium longum</name>
    <dbReference type="NCBI Taxonomy" id="216816"/>
    <lineage>
        <taxon>Bacteria</taxon>
        <taxon>Bacillati</taxon>
        <taxon>Actinomycetota</taxon>
        <taxon>Actinomycetes</taxon>
        <taxon>Bifidobacteriales</taxon>
        <taxon>Bifidobacteriaceae</taxon>
        <taxon>Bifidobacterium</taxon>
    </lineage>
</organism>
<dbReference type="EC" id="3.1.-.-" evidence="8"/>
<dbReference type="Proteomes" id="UP000430971">
    <property type="component" value="Unassembled WGS sequence"/>
</dbReference>
<dbReference type="GO" id="GO:0016787">
    <property type="term" value="F:hydrolase activity"/>
    <property type="evidence" value="ECO:0007669"/>
    <property type="project" value="UniProtKB-KW"/>
</dbReference>
<feature type="binding site" evidence="8">
    <location>
        <position position="204"/>
    </location>
    <ligand>
        <name>Mn(2+)</name>
        <dbReference type="ChEBI" id="CHEBI:29035"/>
    </ligand>
</feature>
<evidence type="ECO:0000256" key="6">
    <source>
        <dbReference type="ARBA" id="ARBA00023118"/>
    </source>
</evidence>
<dbReference type="NCBIfam" id="TIGR00287">
    <property type="entry name" value="cas1"/>
    <property type="match status" value="1"/>
</dbReference>
<evidence type="ECO:0000256" key="1">
    <source>
        <dbReference type="ARBA" id="ARBA00022722"/>
    </source>
</evidence>
<evidence type="ECO:0000313" key="9">
    <source>
        <dbReference type="EMBL" id="KAB7337422.1"/>
    </source>
</evidence>
<keyword evidence="7 8" id="KW-0238">DNA-binding</keyword>
<keyword evidence="6 8" id="KW-0051">Antiviral defense</keyword>
<dbReference type="GO" id="GO:0003677">
    <property type="term" value="F:DNA binding"/>
    <property type="evidence" value="ECO:0007669"/>
    <property type="project" value="UniProtKB-KW"/>
</dbReference>
<evidence type="ECO:0000256" key="5">
    <source>
        <dbReference type="ARBA" id="ARBA00022842"/>
    </source>
</evidence>
<evidence type="ECO:0000313" key="11">
    <source>
        <dbReference type="Proteomes" id="UP000430971"/>
    </source>
</evidence>
<dbReference type="PANTHER" id="PTHR34353">
    <property type="entry name" value="CRISPR-ASSOCIATED ENDONUCLEASE CAS1 1"/>
    <property type="match status" value="1"/>
</dbReference>
<proteinExistence type="inferred from homology"/>
<dbReference type="GO" id="GO:0051607">
    <property type="term" value="P:defense response to virus"/>
    <property type="evidence" value="ECO:0007669"/>
    <property type="project" value="UniProtKB-UniRule"/>
</dbReference>
<dbReference type="InterPro" id="IPR019851">
    <property type="entry name" value="CRISPR-assoc_Cas1_ECOLI"/>
</dbReference>
<dbReference type="InterPro" id="IPR042211">
    <property type="entry name" value="CRISPR-assoc_Cas1_N"/>
</dbReference>
<comment type="similarity">
    <text evidence="8">Belongs to the CRISPR-associated endonuclease Cas1 family.</text>
</comment>
<keyword evidence="3 8" id="KW-0255">Endonuclease</keyword>
<dbReference type="Gene3D" id="3.100.10.20">
    <property type="entry name" value="CRISPR-associated endonuclease Cas1, N-terminal domain"/>
    <property type="match status" value="1"/>
</dbReference>